<reference evidence="1 2" key="1">
    <citation type="journal article" date="2012" name="J. Bacteriol.">
        <title>Genome Sequence of n-Alkane-Degrading Hydrocarboniphaga effusa Strain AP103T (ATCC BAA-332T).</title>
        <authorList>
            <person name="Chang H.K."/>
            <person name="Zylstra G.J."/>
            <person name="Chae J.C."/>
        </authorList>
    </citation>
    <scope>NUCLEOTIDE SEQUENCE [LARGE SCALE GENOMIC DNA]</scope>
    <source>
        <strain evidence="1 2">AP103</strain>
    </source>
</reference>
<dbReference type="Gene3D" id="1.20.910.10">
    <property type="entry name" value="Heme oxygenase-like"/>
    <property type="match status" value="1"/>
</dbReference>
<gene>
    <name evidence="1" type="ORF">WQQ_39170</name>
</gene>
<comment type="caution">
    <text evidence="1">The sequence shown here is derived from an EMBL/GenBank/DDBJ whole genome shotgun (WGS) entry which is preliminary data.</text>
</comment>
<sequence length="194" mass="21583">MDLFASLKEETAVEHQALEDQLDLMRPGLTREHYIGTLQHFLGYVEPYERALQQFAPPDLADLVKPRLRCSQLVADLLQLGVSPGVIDELSRHSAFTDMGDKARWFGRFYVMEGSTLGGRVLGPHVARQLNLAPGAGNAYFLGHGAHTGPMWKAFRERMADSLAWAEYPATIAAARDCFVDLGRWFAQPLRGVA</sequence>
<dbReference type="Proteomes" id="UP000003704">
    <property type="component" value="Unassembled WGS sequence"/>
</dbReference>
<name>I7ZAM5_9GAMM</name>
<accession>I7ZAM5</accession>
<dbReference type="GO" id="GO:0004392">
    <property type="term" value="F:heme oxygenase (decyclizing) activity"/>
    <property type="evidence" value="ECO:0007669"/>
    <property type="project" value="InterPro"/>
</dbReference>
<protein>
    <recommendedName>
        <fullName evidence="3">Heme oxygenase</fullName>
    </recommendedName>
</protein>
<dbReference type="Pfam" id="PF01126">
    <property type="entry name" value="Heme_oxygenase"/>
    <property type="match status" value="1"/>
</dbReference>
<organism evidence="1 2">
    <name type="scientific">Hydrocarboniphaga effusa AP103</name>
    <dbReference type="NCBI Taxonomy" id="1172194"/>
    <lineage>
        <taxon>Bacteria</taxon>
        <taxon>Pseudomonadati</taxon>
        <taxon>Pseudomonadota</taxon>
        <taxon>Gammaproteobacteria</taxon>
        <taxon>Nevskiales</taxon>
        <taxon>Nevskiaceae</taxon>
        <taxon>Hydrocarboniphaga</taxon>
    </lineage>
</organism>
<dbReference type="OrthoDB" id="114943at2"/>
<dbReference type="RefSeq" id="WP_007186852.1">
    <property type="nucleotide sequence ID" value="NZ_AKGD01000003.1"/>
</dbReference>
<evidence type="ECO:0000313" key="1">
    <source>
        <dbReference type="EMBL" id="EIT68722.1"/>
    </source>
</evidence>
<evidence type="ECO:0008006" key="3">
    <source>
        <dbReference type="Google" id="ProtNLM"/>
    </source>
</evidence>
<dbReference type="GO" id="GO:0006788">
    <property type="term" value="P:heme oxidation"/>
    <property type="evidence" value="ECO:0007669"/>
    <property type="project" value="InterPro"/>
</dbReference>
<dbReference type="AlphaFoldDB" id="I7ZAM5"/>
<dbReference type="PATRIC" id="fig|1172194.4.peg.3800"/>
<dbReference type="InterPro" id="IPR016084">
    <property type="entry name" value="Haem_Oase-like_multi-hlx"/>
</dbReference>
<dbReference type="STRING" id="1172194.WQQ_39170"/>
<dbReference type="EMBL" id="AKGD01000003">
    <property type="protein sequence ID" value="EIT68722.1"/>
    <property type="molecule type" value="Genomic_DNA"/>
</dbReference>
<evidence type="ECO:0000313" key="2">
    <source>
        <dbReference type="Proteomes" id="UP000003704"/>
    </source>
</evidence>
<dbReference type="CDD" id="cd19166">
    <property type="entry name" value="HemeO-bac"/>
    <property type="match status" value="1"/>
</dbReference>
<dbReference type="InterPro" id="IPR016053">
    <property type="entry name" value="Haem_Oase-like"/>
</dbReference>
<proteinExistence type="predicted"/>
<dbReference type="SUPFAM" id="SSF48613">
    <property type="entry name" value="Heme oxygenase-like"/>
    <property type="match status" value="1"/>
</dbReference>
<keyword evidence="2" id="KW-1185">Reference proteome</keyword>